<gene>
    <name evidence="6" type="ORF">E6O75_ATG04028</name>
</gene>
<dbReference type="AlphaFoldDB" id="A0A4Z1P6M6"/>
<dbReference type="SMART" id="SM00173">
    <property type="entry name" value="RAS"/>
    <property type="match status" value="1"/>
</dbReference>
<evidence type="ECO:0000313" key="6">
    <source>
        <dbReference type="EMBL" id="TID24823.1"/>
    </source>
</evidence>
<dbReference type="PANTHER" id="PTHR45704">
    <property type="entry name" value="RAS-LIKE FAMILY MEMBER 11"/>
    <property type="match status" value="1"/>
</dbReference>
<organism evidence="6 7">
    <name type="scientific">Venturia nashicola</name>
    <dbReference type="NCBI Taxonomy" id="86259"/>
    <lineage>
        <taxon>Eukaryota</taxon>
        <taxon>Fungi</taxon>
        <taxon>Dikarya</taxon>
        <taxon>Ascomycota</taxon>
        <taxon>Pezizomycotina</taxon>
        <taxon>Dothideomycetes</taxon>
        <taxon>Pleosporomycetidae</taxon>
        <taxon>Venturiales</taxon>
        <taxon>Venturiaceae</taxon>
        <taxon>Venturia</taxon>
    </lineage>
</organism>
<dbReference type="InterPro" id="IPR051065">
    <property type="entry name" value="Ras-related_GTPase"/>
</dbReference>
<feature type="compositionally biased region" description="Polar residues" evidence="5">
    <location>
        <begin position="262"/>
        <end position="273"/>
    </location>
</feature>
<dbReference type="Pfam" id="PF00071">
    <property type="entry name" value="Ras"/>
    <property type="match status" value="1"/>
</dbReference>
<evidence type="ECO:0000256" key="1">
    <source>
        <dbReference type="ARBA" id="ARBA00008344"/>
    </source>
</evidence>
<protein>
    <recommendedName>
        <fullName evidence="2">small monomeric GTPase</fullName>
        <ecNumber evidence="2">3.6.5.2</ecNumber>
    </recommendedName>
</protein>
<dbReference type="InterPro" id="IPR027417">
    <property type="entry name" value="P-loop_NTPase"/>
</dbReference>
<keyword evidence="3" id="KW-0378">Hydrolase</keyword>
<evidence type="ECO:0000256" key="5">
    <source>
        <dbReference type="SAM" id="MobiDB-lite"/>
    </source>
</evidence>
<name>A0A4Z1P6M6_9PEZI</name>
<proteinExistence type="inferred from homology"/>
<dbReference type="SUPFAM" id="SSF52540">
    <property type="entry name" value="P-loop containing nucleoside triphosphate hydrolases"/>
    <property type="match status" value="1"/>
</dbReference>
<dbReference type="Proteomes" id="UP000298493">
    <property type="component" value="Unassembled WGS sequence"/>
</dbReference>
<dbReference type="Gene3D" id="3.40.50.300">
    <property type="entry name" value="P-loop containing nucleotide triphosphate hydrolases"/>
    <property type="match status" value="1"/>
</dbReference>
<comment type="catalytic activity">
    <reaction evidence="4">
        <text>GTP + H2O = GDP + phosphate + H(+)</text>
        <dbReference type="Rhea" id="RHEA:19669"/>
        <dbReference type="ChEBI" id="CHEBI:15377"/>
        <dbReference type="ChEBI" id="CHEBI:15378"/>
        <dbReference type="ChEBI" id="CHEBI:37565"/>
        <dbReference type="ChEBI" id="CHEBI:43474"/>
        <dbReference type="ChEBI" id="CHEBI:58189"/>
        <dbReference type="EC" id="3.6.5.2"/>
    </reaction>
</comment>
<dbReference type="GO" id="GO:0003925">
    <property type="term" value="F:G protein activity"/>
    <property type="evidence" value="ECO:0007669"/>
    <property type="project" value="UniProtKB-EC"/>
</dbReference>
<feature type="compositionally biased region" description="Polar residues" evidence="5">
    <location>
        <begin position="300"/>
        <end position="314"/>
    </location>
</feature>
<comment type="similarity">
    <text evidence="1">Belongs to the small GTPase superfamily. Ras family.</text>
</comment>
<dbReference type="STRING" id="86259.A0A4Z1P6M6"/>
<evidence type="ECO:0000256" key="2">
    <source>
        <dbReference type="ARBA" id="ARBA00011984"/>
    </source>
</evidence>
<evidence type="ECO:0000256" key="4">
    <source>
        <dbReference type="ARBA" id="ARBA00048098"/>
    </source>
</evidence>
<reference evidence="6 7" key="1">
    <citation type="submission" date="2019-04" db="EMBL/GenBank/DDBJ databases">
        <title>High contiguity whole genome sequence and gene annotation resource for two Venturia nashicola isolates.</title>
        <authorList>
            <person name="Prokchorchik M."/>
            <person name="Won K."/>
            <person name="Lee Y."/>
            <person name="Choi E.D."/>
            <person name="Segonzac C."/>
            <person name="Sohn K.H."/>
        </authorList>
    </citation>
    <scope>NUCLEOTIDE SEQUENCE [LARGE SCALE GENOMIC DNA]</scope>
    <source>
        <strain evidence="6 7">PRI2</strain>
    </source>
</reference>
<feature type="region of interest" description="Disordered" evidence="5">
    <location>
        <begin position="258"/>
        <end position="324"/>
    </location>
</feature>
<dbReference type="InterPro" id="IPR001806">
    <property type="entry name" value="Small_GTPase"/>
</dbReference>
<dbReference type="EMBL" id="SNSC02000004">
    <property type="protein sequence ID" value="TID24823.1"/>
    <property type="molecule type" value="Genomic_DNA"/>
</dbReference>
<sequence>MDAVALPLAFPAILTGIRKFVAHFNSTDTRIETLVRKCRVLERAVSQLAEISGKSHSDPLMDEIIAECSQVIKSMEFFMTECVPVNTSPSENKLSKTARLNFIWRNEDLNTLMTRVDDCRANVQLFLIMSIPRSQAQLLQSNLTTSTKVSRRHSSIIQSDDDTLRFIFLSNNSRFSTTTLNINPDRSSAATIEFAFDQDIQSSRAYRRNFQRPSERIVINKHDIKADVVEFVDTTYGPGVPNDASHVFQNLSIVTREPPDNVLTNSQRQQSVYTRHDSHTAESLDSSDTESEEDMAKSPFSGSKPSWRDSTSLPRNMFSPGSPWQHSMPMIIEASETQSDQAMIHKLDRSLATERESVSQVGLEASSVTKFHLSETVGTLTKDIGLAVSVEVPRNESTLIKLARAFDTLKILVLGSRCSGKSGFSASFLGRYDPDHADDTIIPSSKQFKCDEVEFWLSLSVPAARGAFFTMDPERKKVVCSANGFVLVYSTASRLSFDSLMGEYMDCLRYNDDYVDCARYNGKGTFPAVVVEINDEMGHVREVSTHEGMDWARTFGCQFVQVSRIDNEIDVCRCFEVLLRQIGEWNEDYGIHETIRFLSFEQRSHENKN</sequence>
<evidence type="ECO:0000313" key="7">
    <source>
        <dbReference type="Proteomes" id="UP000298493"/>
    </source>
</evidence>
<accession>A0A4Z1P6M6</accession>
<dbReference type="EC" id="3.6.5.2" evidence="2"/>
<evidence type="ECO:0000256" key="3">
    <source>
        <dbReference type="ARBA" id="ARBA00022801"/>
    </source>
</evidence>
<keyword evidence="7" id="KW-1185">Reference proteome</keyword>
<dbReference type="PROSITE" id="PS51421">
    <property type="entry name" value="RAS"/>
    <property type="match status" value="1"/>
</dbReference>
<comment type="caution">
    <text evidence="6">The sequence shown here is derived from an EMBL/GenBank/DDBJ whole genome shotgun (WGS) entry which is preliminary data.</text>
</comment>
<dbReference type="GO" id="GO:0005525">
    <property type="term" value="F:GTP binding"/>
    <property type="evidence" value="ECO:0007669"/>
    <property type="project" value="InterPro"/>
</dbReference>